<evidence type="ECO:0008006" key="3">
    <source>
        <dbReference type="Google" id="ProtNLM"/>
    </source>
</evidence>
<dbReference type="Gene3D" id="3.40.50.1820">
    <property type="entry name" value="alpha/beta hydrolase"/>
    <property type="match status" value="1"/>
</dbReference>
<dbReference type="EMBL" id="LAVV01013494">
    <property type="protein sequence ID" value="KNZ45597.1"/>
    <property type="molecule type" value="Genomic_DNA"/>
</dbReference>
<dbReference type="PANTHER" id="PTHR11440">
    <property type="entry name" value="LECITHIN-CHOLESTEROL ACYLTRANSFERASE-RELATED"/>
    <property type="match status" value="1"/>
</dbReference>
<dbReference type="AlphaFoldDB" id="A0A0L6UBF3"/>
<protein>
    <recommendedName>
        <fullName evidence="3">Phospholipid:diacylglycerol acyltransferase</fullName>
    </recommendedName>
</protein>
<keyword evidence="2" id="KW-1185">Reference proteome</keyword>
<organism evidence="1 2">
    <name type="scientific">Puccinia sorghi</name>
    <dbReference type="NCBI Taxonomy" id="27349"/>
    <lineage>
        <taxon>Eukaryota</taxon>
        <taxon>Fungi</taxon>
        <taxon>Dikarya</taxon>
        <taxon>Basidiomycota</taxon>
        <taxon>Pucciniomycotina</taxon>
        <taxon>Pucciniomycetes</taxon>
        <taxon>Pucciniales</taxon>
        <taxon>Pucciniaceae</taxon>
        <taxon>Puccinia</taxon>
    </lineage>
</organism>
<dbReference type="SUPFAM" id="SSF53474">
    <property type="entry name" value="alpha/beta-Hydrolases"/>
    <property type="match status" value="1"/>
</dbReference>
<dbReference type="VEuPathDB" id="FungiDB:VP01_79g2"/>
<dbReference type="STRING" id="27349.A0A0L6UBF3"/>
<comment type="caution">
    <text evidence="1">The sequence shown here is derived from an EMBL/GenBank/DDBJ whole genome shotgun (WGS) entry which is preliminary data.</text>
</comment>
<proteinExistence type="predicted"/>
<dbReference type="OrthoDB" id="190846at2759"/>
<dbReference type="GO" id="GO:0006629">
    <property type="term" value="P:lipid metabolic process"/>
    <property type="evidence" value="ECO:0007669"/>
    <property type="project" value="InterPro"/>
</dbReference>
<dbReference type="Pfam" id="PF02450">
    <property type="entry name" value="LCAT"/>
    <property type="match status" value="1"/>
</dbReference>
<gene>
    <name evidence="1" type="ORF">VP01_79g2</name>
</gene>
<dbReference type="InterPro" id="IPR003386">
    <property type="entry name" value="LACT/PDAT_acylTrfase"/>
</dbReference>
<name>A0A0L6UBF3_9BASI</name>
<dbReference type="InterPro" id="IPR029058">
    <property type="entry name" value="AB_hydrolase_fold"/>
</dbReference>
<dbReference type="Proteomes" id="UP000037035">
    <property type="component" value="Unassembled WGS sequence"/>
</dbReference>
<evidence type="ECO:0000313" key="2">
    <source>
        <dbReference type="Proteomes" id="UP000037035"/>
    </source>
</evidence>
<sequence>MAGSFTWSSLDNLEMGRIILASTSAEWYCTGCVMKNFSCFPLNSENRPINSKDIKWFSRLTNQKKPATNHRSLSSASGGLHPAPISSPIPNNTESFLVGGFSSSLVVFLALFLVGQLFTEGSPSFPDGTFLSDFDQTFANVKEAMLSESSIISNILPQLNISDVFASATTKSWLKNRDFTVGRQALANGQRKKHAVLLIPGIISSGLESWGTSEEHAPFFRSRIWGTAAMIKAVMTRKEAWLRAMSLDLETGLDAEGVKVRAAQGFDAAAYFVQGYWLWQKIIENLAVLGYDPLDMALMSYDWRLAPLNLEVRDRYFSRMKMMIEHSKQIEGKKTVLVSHSMGGSIVLFFLKLSLSSLISSYVFFFVSWVEAKGPLFGNGGPSWVDEHIESIVNIAGTLLGVPKTLAALLSGEMRDTVELNPAGVYILEKLFSRRERAGMFRSWAGSAALWPKGGDVIWGDSSSAPDDPINATLTAGNVYNLRHSVETSNLTMSGAYRFLLQQTPTTFQKMLESNFSFGIETDPQQLNANNQDFRKWTNPLEVQLPISNNLKIFCLYGVGKPTERGYWYKGEQFESDDIETDGPQAKCKGAGIECDSKNQTPITPMNFPLSRQWMVDNEVNLDNENPKVKSGVTFSDGDGTVSVLSLGTMCVDGWKKKIYNPSGVRTTFHCLCYLAPIQPPSDSFVCHPFLFLIKFALSQIPVLTHEIEHRPASFDIRGGSTTADHIDILGSAELNEAIVNIVSGREDLVKPQIVSDILDYVKRIKWPVDISSPST</sequence>
<accession>A0A0L6UBF3</accession>
<dbReference type="GO" id="GO:0008374">
    <property type="term" value="F:O-acyltransferase activity"/>
    <property type="evidence" value="ECO:0007669"/>
    <property type="project" value="InterPro"/>
</dbReference>
<reference evidence="1 2" key="1">
    <citation type="submission" date="2015-08" db="EMBL/GenBank/DDBJ databases">
        <title>Next Generation Sequencing and Analysis of the Genome of Puccinia sorghi L Schw, the Causal Agent of Maize Common Rust.</title>
        <authorList>
            <person name="Rochi L."/>
            <person name="Burguener G."/>
            <person name="Darino M."/>
            <person name="Turjanski A."/>
            <person name="Kreff E."/>
            <person name="Dieguez M.J."/>
            <person name="Sacco F."/>
        </authorList>
    </citation>
    <scope>NUCLEOTIDE SEQUENCE [LARGE SCALE GENOMIC DNA]</scope>
    <source>
        <strain evidence="1 2">RO10H11247</strain>
    </source>
</reference>
<evidence type="ECO:0000313" key="1">
    <source>
        <dbReference type="EMBL" id="KNZ45597.1"/>
    </source>
</evidence>